<dbReference type="EMBL" id="DQUG01000218">
    <property type="protein sequence ID" value="HIP75547.1"/>
    <property type="molecule type" value="Genomic_DNA"/>
</dbReference>
<accession>A0A832Z9V0</accession>
<organism evidence="1 2">
    <name type="scientific">Thermococcus paralvinellae</name>
    <dbReference type="NCBI Taxonomy" id="582419"/>
    <lineage>
        <taxon>Archaea</taxon>
        <taxon>Methanobacteriati</taxon>
        <taxon>Methanobacteriota</taxon>
        <taxon>Thermococci</taxon>
        <taxon>Thermococcales</taxon>
        <taxon>Thermococcaceae</taxon>
        <taxon>Thermococcus</taxon>
    </lineage>
</organism>
<reference evidence="1" key="1">
    <citation type="journal article" date="2020" name="ISME J.">
        <title>Gammaproteobacteria mediating utilization of methyl-, sulfur- and petroleum organic compounds in deep ocean hydrothermal plumes.</title>
        <authorList>
            <person name="Zhou Z."/>
            <person name="Liu Y."/>
            <person name="Pan J."/>
            <person name="Cron B.R."/>
            <person name="Toner B.M."/>
            <person name="Anantharaman K."/>
            <person name="Breier J.A."/>
            <person name="Dick G.J."/>
            <person name="Li M."/>
        </authorList>
    </citation>
    <scope>NUCLEOTIDE SEQUENCE</scope>
    <source>
        <strain evidence="1">SZUA-1451</strain>
    </source>
</reference>
<comment type="caution">
    <text evidence="1">The sequence shown here is derived from an EMBL/GenBank/DDBJ whole genome shotgun (WGS) entry which is preliminary data.</text>
</comment>
<feature type="non-terminal residue" evidence="1">
    <location>
        <position position="93"/>
    </location>
</feature>
<proteinExistence type="predicted"/>
<dbReference type="AlphaFoldDB" id="A0A832Z9V0"/>
<dbReference type="Proteomes" id="UP000649326">
    <property type="component" value="Unassembled WGS sequence"/>
</dbReference>
<evidence type="ECO:0000313" key="1">
    <source>
        <dbReference type="EMBL" id="HIP75547.1"/>
    </source>
</evidence>
<gene>
    <name evidence="1" type="ORF">EYH13_05410</name>
</gene>
<name>A0A832Z9V0_9EURY</name>
<sequence>MRTSFSFLLVFLLIGTSLNAFVNGEDYPLPGSDYNIGVKAEVMVDLNVTLVNAAHYPKFVVVNPRYDFIVHRKGSDEFYYTVQEDNRTVYYLN</sequence>
<evidence type="ECO:0000313" key="2">
    <source>
        <dbReference type="Proteomes" id="UP000649326"/>
    </source>
</evidence>
<protein>
    <submittedName>
        <fullName evidence="1">Uncharacterized protein</fullName>
    </submittedName>
</protein>